<proteinExistence type="inferred from homology"/>
<keyword evidence="3 5" id="KW-0694">RNA-binding</keyword>
<dbReference type="GO" id="GO:0034456">
    <property type="term" value="C:UTP-C complex"/>
    <property type="evidence" value="ECO:0007669"/>
    <property type="project" value="TreeGrafter"/>
</dbReference>
<feature type="domain" description="Nrap protein" evidence="9">
    <location>
        <begin position="451"/>
        <end position="598"/>
    </location>
</feature>
<keyword evidence="5" id="KW-0690">Ribosome biogenesis</keyword>
<evidence type="ECO:0000313" key="13">
    <source>
        <dbReference type="EMBL" id="QPG93809.1"/>
    </source>
</evidence>
<dbReference type="InterPro" id="IPR035370">
    <property type="entry name" value="Nrap_D5"/>
</dbReference>
<dbReference type="InterPro" id="IPR035082">
    <property type="entry name" value="Nrap_D1"/>
</dbReference>
<dbReference type="PANTHER" id="PTHR17972:SF0">
    <property type="entry name" value="NUCLEOLAR PROTEIN 6"/>
    <property type="match status" value="1"/>
</dbReference>
<comment type="similarity">
    <text evidence="2 5">Belongs to the NRAP family.</text>
</comment>
<feature type="domain" description="Nrap protein" evidence="12">
    <location>
        <begin position="965"/>
        <end position="1113"/>
    </location>
</feature>
<dbReference type="Gene3D" id="1.10.1410.10">
    <property type="match status" value="1"/>
</dbReference>
<evidence type="ECO:0000256" key="1">
    <source>
        <dbReference type="ARBA" id="ARBA00004604"/>
    </source>
</evidence>
<dbReference type="Pfam" id="PF17403">
    <property type="entry name" value="Nrap_D2"/>
    <property type="match status" value="1"/>
</dbReference>
<dbReference type="InterPro" id="IPR005554">
    <property type="entry name" value="NOL6/Upt22"/>
</dbReference>
<evidence type="ECO:0000256" key="6">
    <source>
        <dbReference type="SAM" id="MobiDB-lite"/>
    </source>
</evidence>
<dbReference type="Pfam" id="PF17405">
    <property type="entry name" value="Nrap_D4"/>
    <property type="match status" value="1"/>
</dbReference>
<organism evidence="13 14">
    <name type="scientific">Epichloe festucae (strain Fl1)</name>
    <dbReference type="NCBI Taxonomy" id="877507"/>
    <lineage>
        <taxon>Eukaryota</taxon>
        <taxon>Fungi</taxon>
        <taxon>Dikarya</taxon>
        <taxon>Ascomycota</taxon>
        <taxon>Pezizomycotina</taxon>
        <taxon>Sordariomycetes</taxon>
        <taxon>Hypocreomycetidae</taxon>
        <taxon>Hypocreales</taxon>
        <taxon>Clavicipitaceae</taxon>
        <taxon>Epichloe</taxon>
    </lineage>
</organism>
<gene>
    <name evidence="13" type="ORF">C2857_002757</name>
</gene>
<feature type="region of interest" description="Disordered" evidence="6">
    <location>
        <begin position="990"/>
        <end position="1011"/>
    </location>
</feature>
<evidence type="ECO:0000256" key="4">
    <source>
        <dbReference type="ARBA" id="ARBA00023242"/>
    </source>
</evidence>
<keyword evidence="4 5" id="KW-0539">Nucleus</keyword>
<dbReference type="GO" id="GO:0003723">
    <property type="term" value="F:RNA binding"/>
    <property type="evidence" value="ECO:0007669"/>
    <property type="project" value="UniProtKB-KW"/>
</dbReference>
<dbReference type="Proteomes" id="UP000594364">
    <property type="component" value="Chromosome 1"/>
</dbReference>
<evidence type="ECO:0000259" key="9">
    <source>
        <dbReference type="Pfam" id="PF17404"/>
    </source>
</evidence>
<evidence type="ECO:0000259" key="10">
    <source>
        <dbReference type="Pfam" id="PF17405"/>
    </source>
</evidence>
<dbReference type="GO" id="GO:0032040">
    <property type="term" value="C:small-subunit processome"/>
    <property type="evidence" value="ECO:0007669"/>
    <property type="project" value="TreeGrafter"/>
</dbReference>
<dbReference type="GO" id="GO:0006364">
    <property type="term" value="P:rRNA processing"/>
    <property type="evidence" value="ECO:0007669"/>
    <property type="project" value="UniProtKB-KW"/>
</dbReference>
<accession>A0A7S9KKA5</accession>
<dbReference type="Pfam" id="PF17404">
    <property type="entry name" value="Nrap_D3"/>
    <property type="match status" value="1"/>
</dbReference>
<evidence type="ECO:0000259" key="11">
    <source>
        <dbReference type="Pfam" id="PF17406"/>
    </source>
</evidence>
<keyword evidence="5" id="KW-0687">Ribonucleoprotein</keyword>
<name>A0A7S9KKA5_EPIFF</name>
<evidence type="ECO:0000256" key="5">
    <source>
        <dbReference type="RuleBase" id="RU364032"/>
    </source>
</evidence>
<evidence type="ECO:0000256" key="3">
    <source>
        <dbReference type="ARBA" id="ARBA00022884"/>
    </source>
</evidence>
<dbReference type="InterPro" id="IPR035371">
    <property type="entry name" value="Nrap_D6"/>
</dbReference>
<evidence type="ECO:0000259" key="7">
    <source>
        <dbReference type="Pfam" id="PF03813"/>
    </source>
</evidence>
<comment type="subcellular location">
    <subcellularLocation>
        <location evidence="1 5">Nucleus</location>
        <location evidence="1 5">Nucleolus</location>
    </subcellularLocation>
</comment>
<evidence type="ECO:0000313" key="14">
    <source>
        <dbReference type="Proteomes" id="UP000594364"/>
    </source>
</evidence>
<dbReference type="Pfam" id="PF03813">
    <property type="entry name" value="Nrap"/>
    <property type="match status" value="1"/>
</dbReference>
<dbReference type="GO" id="GO:0006409">
    <property type="term" value="P:tRNA export from nucleus"/>
    <property type="evidence" value="ECO:0007669"/>
    <property type="project" value="TreeGrafter"/>
</dbReference>
<keyword evidence="5" id="KW-0698">rRNA processing</keyword>
<dbReference type="Pfam" id="PF17406">
    <property type="entry name" value="Nrap_D5"/>
    <property type="match status" value="1"/>
</dbReference>
<dbReference type="Gene3D" id="3.30.70.3030">
    <property type="match status" value="1"/>
</dbReference>
<dbReference type="OrthoDB" id="10251401at2759"/>
<protein>
    <recommendedName>
        <fullName evidence="5">U3 small nucleolar RNA-associated protein 22</fullName>
    </recommendedName>
</protein>
<feature type="domain" description="Nrap protein" evidence="11">
    <location>
        <begin position="808"/>
        <end position="962"/>
    </location>
</feature>
<feature type="domain" description="Nrap protein" evidence="10">
    <location>
        <begin position="619"/>
        <end position="805"/>
    </location>
</feature>
<keyword evidence="14" id="KW-1185">Reference proteome</keyword>
<dbReference type="InterPro" id="IPR035367">
    <property type="entry name" value="Nrap_D2"/>
</dbReference>
<dbReference type="InterPro" id="IPR035368">
    <property type="entry name" value="Nrap_D3"/>
</dbReference>
<dbReference type="Pfam" id="PF17407">
    <property type="entry name" value="Nrap_D6"/>
    <property type="match status" value="1"/>
</dbReference>
<feature type="domain" description="Nrap protein" evidence="8">
    <location>
        <begin position="302"/>
        <end position="445"/>
    </location>
</feature>
<reference evidence="13 14" key="1">
    <citation type="journal article" date="2018" name="PLoS Genet.">
        <title>Repeat elements organise 3D genome structure and mediate transcription in the filamentous fungus Epichloe festucae.</title>
        <authorList>
            <person name="Winter D.J."/>
            <person name="Ganley A.R.D."/>
            <person name="Young C.A."/>
            <person name="Liachko I."/>
            <person name="Schardl C.L."/>
            <person name="Dupont P.Y."/>
            <person name="Berry D."/>
            <person name="Ram A."/>
            <person name="Scott B."/>
            <person name="Cox M.P."/>
        </authorList>
    </citation>
    <scope>NUCLEOTIDE SEQUENCE [LARGE SCALE GENOMIC DNA]</scope>
    <source>
        <strain evidence="13 14">Fl1</strain>
    </source>
</reference>
<evidence type="ECO:0000259" key="8">
    <source>
        <dbReference type="Pfam" id="PF17403"/>
    </source>
</evidence>
<dbReference type="EMBL" id="CP031385">
    <property type="protein sequence ID" value="QPG93809.1"/>
    <property type="molecule type" value="Genomic_DNA"/>
</dbReference>
<evidence type="ECO:0000256" key="2">
    <source>
        <dbReference type="ARBA" id="ARBA00006674"/>
    </source>
</evidence>
<sequence length="1118" mass="126205">MESGFKRRKIEHGGAGLRHDNLIDFESRSTTQVSTASTFVLQTDELLKEAKLDYTKSLKDVDNQLHRIKTIVDSIAPHEPLPIAQATSKFEKQHRIIVPYPDPKPTEESPYKIAYSKPSQCNVVGSHILQTMTKSQSPVGVDMVAQMPSTLFQDKDYLDLRYFYRRAYFIAYIAAHVRKEMGDVVASSFEFLNENPLLPVLVLRPLASADTKCGSTEDAKRKPAKKDTKKQSYYIRLIPCAPDDLFPWSKLTASANCTRLGNPDEKKGSSSASPFYNSTINGEMTFIKYLRVLAHAKNQCSAFSDACILGRVWLQQRGFGGSISQGGFGHFEWSVMIALLLQMGGRNGQAALSNSLSSTELFKAGIQFLSTTSLTKRPFAFGAPNIDHKAIRESGPVMFDPIRQLNILYKMSTSSARLLQIYAKSTSDLLADEKADKFQPTFIMKTDLTFHVFDAVVEINMTDLSKYEQDADRSGAVWKFSLEAYRVLKKAFGNRAQLVHLQQRSTEPWPLSTPSSSPSTRLLVAVIFDPANMPRQMEYGPPAEEEKEAAAFRHFWGQKAELRRFKDGSILECVEWSGQMPFQICQEIAVYSLKRHLNVAKEEITAHGSGFSSLMGLSHLDKEAFDTARRAFTTFENDIRSLEDLPLQIRQLSPVSPLARYSSLDPPLLGYHKDTIDPMDVNLYFEASSKWPENLTAIQEAKVEFLLDFDRRLRSANDTLTTQLGRENRAVGAENLAFLDIIYESGAAFRLRIYCDLEETLLQRQAQNKAMDVHVREEAVETLAAFKWQYTTLPLHTQTIATFCTRLPPLSHTIRLVKQWFCSHKLRGHISDELVELFVLHVFLQPYPWKMPSSPSSGFLRTLLFLSRWDWREEPLIVDSAETITSEERTTMRRELASWRKRDPHMNNFIMFVATSSDLSGQGYTRNGPSKLIASRMTRLAKAACNVVRNQDLHLDPAVLFESSLQDYDVLIHLSTKVVKTILREAAASSRGSSAKKHSSQYKNLDDRTGKIPLPARTHPTAVLLQELQRVYNDSLIFFCGRPDDSVVAAIWDPKLQPKQKFRVGLPYNFCKIAAGKDGADEDEATTSDVVEVNREAILLEIARAGGDMIRRIEVSDD</sequence>
<dbReference type="InterPro" id="IPR035369">
    <property type="entry name" value="Nrap_D4"/>
</dbReference>
<dbReference type="AlphaFoldDB" id="A0A7S9KKA5"/>
<dbReference type="GO" id="GO:0032545">
    <property type="term" value="C:CURI complex"/>
    <property type="evidence" value="ECO:0007669"/>
    <property type="project" value="TreeGrafter"/>
</dbReference>
<evidence type="ECO:0000259" key="12">
    <source>
        <dbReference type="Pfam" id="PF17407"/>
    </source>
</evidence>
<feature type="domain" description="Nrap protein" evidence="7">
    <location>
        <begin position="141"/>
        <end position="298"/>
    </location>
</feature>
<dbReference type="PANTHER" id="PTHR17972">
    <property type="entry name" value="NUCLEOLAR RNA-ASSOCIATED PROTEIN"/>
    <property type="match status" value="1"/>
</dbReference>